<evidence type="ECO:0000256" key="1">
    <source>
        <dbReference type="ARBA" id="ARBA00022723"/>
    </source>
</evidence>
<dbReference type="GO" id="GO:0000981">
    <property type="term" value="F:DNA-binding transcription factor activity, RNA polymerase II-specific"/>
    <property type="evidence" value="ECO:0007669"/>
    <property type="project" value="InterPro"/>
</dbReference>
<dbReference type="Gene3D" id="3.30.160.60">
    <property type="entry name" value="Classic Zinc Finger"/>
    <property type="match status" value="2"/>
</dbReference>
<dbReference type="Pfam" id="PF00096">
    <property type="entry name" value="zf-C2H2"/>
    <property type="match status" value="2"/>
</dbReference>
<evidence type="ECO:0000259" key="9">
    <source>
        <dbReference type="PROSITE" id="PS50157"/>
    </source>
</evidence>
<feature type="compositionally biased region" description="Polar residues" evidence="7">
    <location>
        <begin position="286"/>
        <end position="297"/>
    </location>
</feature>
<dbReference type="CDD" id="cd00067">
    <property type="entry name" value="GAL4"/>
    <property type="match status" value="1"/>
</dbReference>
<dbReference type="InterPro" id="IPR007219">
    <property type="entry name" value="XnlR_reg_dom"/>
</dbReference>
<dbReference type="InterPro" id="IPR013087">
    <property type="entry name" value="Znf_C2H2_type"/>
</dbReference>
<dbReference type="InterPro" id="IPR036236">
    <property type="entry name" value="Znf_C2H2_sf"/>
</dbReference>
<protein>
    <submittedName>
        <fullName evidence="10">Fungal_trans domain-containing protein</fullName>
    </submittedName>
</protein>
<dbReference type="SMART" id="SM00355">
    <property type="entry name" value="ZnF_C2H2"/>
    <property type="match status" value="2"/>
</dbReference>
<evidence type="ECO:0000313" key="11">
    <source>
        <dbReference type="Proteomes" id="UP000826661"/>
    </source>
</evidence>
<keyword evidence="2" id="KW-0862">Zinc</keyword>
<dbReference type="GO" id="GO:0008270">
    <property type="term" value="F:zinc ion binding"/>
    <property type="evidence" value="ECO:0007669"/>
    <property type="project" value="UniProtKB-KW"/>
</dbReference>
<keyword evidence="4" id="KW-0804">Transcription</keyword>
<evidence type="ECO:0000256" key="2">
    <source>
        <dbReference type="ARBA" id="ARBA00022833"/>
    </source>
</evidence>
<feature type="domain" description="C2H2-type" evidence="9">
    <location>
        <begin position="45"/>
        <end position="73"/>
    </location>
</feature>
<dbReference type="Proteomes" id="UP000826661">
    <property type="component" value="Chromosome V"/>
</dbReference>
<evidence type="ECO:0000256" key="7">
    <source>
        <dbReference type="SAM" id="MobiDB-lite"/>
    </source>
</evidence>
<dbReference type="SUPFAM" id="SSF57701">
    <property type="entry name" value="Zn2/Cys6 DNA-binding domain"/>
    <property type="match status" value="1"/>
</dbReference>
<dbReference type="InterPro" id="IPR001138">
    <property type="entry name" value="Zn2Cys6_DnaBD"/>
</dbReference>
<keyword evidence="5" id="KW-0539">Nucleus</keyword>
<gene>
    <name evidence="10" type="ORF">H0G86_008866</name>
</gene>
<dbReference type="Gene3D" id="4.10.240.10">
    <property type="entry name" value="Zn(2)-C6 fungal-type DNA-binding domain"/>
    <property type="match status" value="1"/>
</dbReference>
<dbReference type="SUPFAM" id="SSF57667">
    <property type="entry name" value="beta-beta-alpha zinc fingers"/>
    <property type="match status" value="1"/>
</dbReference>
<keyword evidence="11" id="KW-1185">Reference proteome</keyword>
<evidence type="ECO:0000256" key="4">
    <source>
        <dbReference type="ARBA" id="ARBA00023163"/>
    </source>
</evidence>
<sequence>MSPPNNRRVLSPSLQCPHCTKAFSRPSHLDRHQLTHLPPSLKAVLPCPRCDKSFSRRDVLFRHLRSSHLIKQPNIKRSMRKSCYRCVIKKRKCERARPCGGCIESQVPCEYTSPEPGESGFENIDVSQHSKKDSQPPPSAQEGRELDDLGFGGISSRLSPPEAAQDELFPHALQTPVSYSGDEPAASSCCDVSQDGSFHSIPAEFSPTLPSSSTIFPVSQSVAGEIFSHVNDYIPGNDEGMPLAYPVSGLPDFRTTGLDWLSVDMPNFGLNSEPWAIASILNHPSTQSPVSSNQSGFDTERITSPRFQTPRTPPIATSRIGNSVNSHNLHPLESSHTGQPWPFDQARDSPPHRYSLPPLRDILRSTSGNRNKRLSSLVSFLSDGYLPNLSLVEDSNAPQVFGDLHRLLDLYFSRFHDIQPIIHRPTWNMFSCPTILLTSMACVGALLSDDEQDTELSSMLSEICLPMISWLGATDGGNYRDISYLNALCLHQIYSLGSGNRQLYQNADRSRGVLIGSLRGMGLLGSSSWGIMDETQDSTELPGAENDMGLLNRQWLSWVSREHERRAAWAAFEYDCSLCTLTSRRGAIDLSELPRKLPCNESLWGATSAQAWLALRSHLSISPSLSDTLKDIFSGKQISNSLGTWARRLCSQVIGRLLWDLKQLEVVAMPEHFGLPSLLGAHQQSKKLLLRSLNHLLRSMASPSNTPELISYNISGLLCNYSHLYAAEDIMDAIIYIVRHHISQDCSKNLYNVEVAQMRLRSAFTKDAHKGRMLLWHAAQIVGIANEYLVSAPCEIMRVFMAYIFILAYSTYGPRFASSANDQIPLRLDLPCHENTSRKRSVTDWVGTGGPAGLGSIKNVFDDGCASHLSRDAQVLMQRLRCWGLAGKFCKILHVFETRGF</sequence>
<name>A0A8G0PHS4_9HYPO</name>
<evidence type="ECO:0000256" key="6">
    <source>
        <dbReference type="PROSITE-ProRule" id="PRU00042"/>
    </source>
</evidence>
<feature type="region of interest" description="Disordered" evidence="7">
    <location>
        <begin position="286"/>
        <end position="350"/>
    </location>
</feature>
<keyword evidence="1" id="KW-0479">Metal-binding</keyword>
<dbReference type="PROSITE" id="PS50048">
    <property type="entry name" value="ZN2_CY6_FUNGAL_2"/>
    <property type="match status" value="1"/>
</dbReference>
<dbReference type="Pfam" id="PF04082">
    <property type="entry name" value="Fungal_trans"/>
    <property type="match status" value="1"/>
</dbReference>
<evidence type="ECO:0000256" key="3">
    <source>
        <dbReference type="ARBA" id="ARBA00023015"/>
    </source>
</evidence>
<dbReference type="GO" id="GO:0006351">
    <property type="term" value="P:DNA-templated transcription"/>
    <property type="evidence" value="ECO:0007669"/>
    <property type="project" value="InterPro"/>
</dbReference>
<feature type="domain" description="Zn(2)-C6 fungal-type" evidence="8">
    <location>
        <begin position="82"/>
        <end position="111"/>
    </location>
</feature>
<dbReference type="AlphaFoldDB" id="A0A8G0PHS4"/>
<evidence type="ECO:0000313" key="10">
    <source>
        <dbReference type="EMBL" id="QYT01852.1"/>
    </source>
</evidence>
<dbReference type="PROSITE" id="PS50157">
    <property type="entry name" value="ZINC_FINGER_C2H2_2"/>
    <property type="match status" value="2"/>
</dbReference>
<dbReference type="PANTHER" id="PTHR47660:SF3">
    <property type="entry name" value="FINGER DOMAIN PROTEIN, PUTATIVE (AFU_ORTHOLOGUE AFUA_4G03310)-RELATED"/>
    <property type="match status" value="1"/>
</dbReference>
<dbReference type="EMBL" id="CP075868">
    <property type="protein sequence ID" value="QYT01852.1"/>
    <property type="molecule type" value="Genomic_DNA"/>
</dbReference>
<dbReference type="GO" id="GO:0003677">
    <property type="term" value="F:DNA binding"/>
    <property type="evidence" value="ECO:0007669"/>
    <property type="project" value="InterPro"/>
</dbReference>
<organism evidence="10 11">
    <name type="scientific">Trichoderma simmonsii</name>
    <dbReference type="NCBI Taxonomy" id="1491479"/>
    <lineage>
        <taxon>Eukaryota</taxon>
        <taxon>Fungi</taxon>
        <taxon>Dikarya</taxon>
        <taxon>Ascomycota</taxon>
        <taxon>Pezizomycotina</taxon>
        <taxon>Sordariomycetes</taxon>
        <taxon>Hypocreomycetidae</taxon>
        <taxon>Hypocreales</taxon>
        <taxon>Hypocreaceae</taxon>
        <taxon>Trichoderma</taxon>
    </lineage>
</organism>
<dbReference type="PROSITE" id="PS00028">
    <property type="entry name" value="ZINC_FINGER_C2H2_1"/>
    <property type="match status" value="2"/>
</dbReference>
<feature type="region of interest" description="Disordered" evidence="7">
    <location>
        <begin position="114"/>
        <end position="161"/>
    </location>
</feature>
<keyword evidence="6" id="KW-0863">Zinc-finger</keyword>
<dbReference type="InterPro" id="IPR036864">
    <property type="entry name" value="Zn2-C6_fun-type_DNA-bd_sf"/>
</dbReference>
<reference evidence="10 11" key="1">
    <citation type="journal article" date="2021" name="BMC Genomics">
        <title>Telomere-to-telomere genome assembly of asparaginase-producing Trichoderma simmonsii.</title>
        <authorList>
            <person name="Chung D."/>
            <person name="Kwon Y.M."/>
            <person name="Yang Y."/>
        </authorList>
    </citation>
    <scope>NUCLEOTIDE SEQUENCE [LARGE SCALE GENOMIC DNA]</scope>
    <source>
        <strain evidence="10 11">GH-Sj1</strain>
    </source>
</reference>
<dbReference type="CDD" id="cd12148">
    <property type="entry name" value="fungal_TF_MHR"/>
    <property type="match status" value="1"/>
</dbReference>
<feature type="domain" description="C2H2-type" evidence="9">
    <location>
        <begin position="14"/>
        <end position="36"/>
    </location>
</feature>
<dbReference type="PANTHER" id="PTHR47660">
    <property type="entry name" value="TRANSCRIPTION FACTOR WITH C2H2 AND ZN(2)-CYS(6) DNA BINDING DOMAIN (EUROFUNG)-RELATED-RELATED"/>
    <property type="match status" value="1"/>
</dbReference>
<proteinExistence type="predicted"/>
<accession>A0A8G0PHS4</accession>
<evidence type="ECO:0000256" key="5">
    <source>
        <dbReference type="ARBA" id="ARBA00023242"/>
    </source>
</evidence>
<keyword evidence="3" id="KW-0805">Transcription regulation</keyword>
<dbReference type="SMART" id="SM00066">
    <property type="entry name" value="GAL4"/>
    <property type="match status" value="1"/>
</dbReference>
<dbReference type="Pfam" id="PF00172">
    <property type="entry name" value="Zn_clus"/>
    <property type="match status" value="1"/>
</dbReference>
<evidence type="ECO:0000259" key="8">
    <source>
        <dbReference type="PROSITE" id="PS50048"/>
    </source>
</evidence>
<feature type="compositionally biased region" description="Polar residues" evidence="7">
    <location>
        <begin position="319"/>
        <end position="338"/>
    </location>
</feature>